<keyword evidence="6" id="KW-1185">Reference proteome</keyword>
<dbReference type="EMBL" id="AWSO01000861">
    <property type="protein sequence ID" value="ESK86914.1"/>
    <property type="molecule type" value="Genomic_DNA"/>
</dbReference>
<evidence type="ECO:0000313" key="6">
    <source>
        <dbReference type="Proteomes" id="UP000017559"/>
    </source>
</evidence>
<dbReference type="PANTHER" id="PTHR14140">
    <property type="entry name" value="E3 UBIQUITIN-PROTEIN LIGASE UHRF-RELATED"/>
    <property type="match status" value="1"/>
</dbReference>
<dbReference type="PANTHER" id="PTHR14140:SF27">
    <property type="entry name" value="OS04G0289800 PROTEIN"/>
    <property type="match status" value="1"/>
</dbReference>
<dbReference type="Proteomes" id="UP000017559">
    <property type="component" value="Unassembled WGS sequence"/>
</dbReference>
<evidence type="ECO:0000259" key="4">
    <source>
        <dbReference type="PROSITE" id="PS51015"/>
    </source>
</evidence>
<dbReference type="Pfam" id="PF02182">
    <property type="entry name" value="SAD_SRA"/>
    <property type="match status" value="1"/>
</dbReference>
<name>V2Y5H6_MONRO</name>
<protein>
    <submittedName>
        <fullName evidence="5">Sra-ydg domain protein</fullName>
    </submittedName>
</protein>
<feature type="domain" description="YDG" evidence="4">
    <location>
        <begin position="11"/>
        <end position="154"/>
    </location>
</feature>
<dbReference type="InterPro" id="IPR015947">
    <property type="entry name" value="PUA-like_sf"/>
</dbReference>
<dbReference type="OrthoDB" id="2270193at2759"/>
<dbReference type="GO" id="GO:0044027">
    <property type="term" value="P:negative regulation of gene expression via chromosomal CpG island methylation"/>
    <property type="evidence" value="ECO:0007669"/>
    <property type="project" value="TreeGrafter"/>
</dbReference>
<accession>V2Y5H6</accession>
<feature type="compositionally biased region" description="Polar residues" evidence="3">
    <location>
        <begin position="215"/>
        <end position="234"/>
    </location>
</feature>
<keyword evidence="1 2" id="KW-0539">Nucleus</keyword>
<dbReference type="GO" id="GO:0005634">
    <property type="term" value="C:nucleus"/>
    <property type="evidence" value="ECO:0007669"/>
    <property type="project" value="UniProtKB-SubCell"/>
</dbReference>
<dbReference type="HOGENOM" id="CLU_091079_0_0_1"/>
<gene>
    <name evidence="5" type="ORF">Moror_3400</name>
</gene>
<dbReference type="InterPro" id="IPR045134">
    <property type="entry name" value="UHRF1/2-like"/>
</dbReference>
<dbReference type="Gene3D" id="2.30.280.10">
    <property type="entry name" value="SRA-YDG"/>
    <property type="match status" value="1"/>
</dbReference>
<dbReference type="GO" id="GO:0061630">
    <property type="term" value="F:ubiquitin protein ligase activity"/>
    <property type="evidence" value="ECO:0007669"/>
    <property type="project" value="TreeGrafter"/>
</dbReference>
<dbReference type="PROSITE" id="PS51015">
    <property type="entry name" value="YDG"/>
    <property type="match status" value="1"/>
</dbReference>
<sequence>MGAENKKGYQYGNPDCPVGTIFQSRAELHQAGVHGQMRQGIHGLKDSGAYAIVLSGDYEDDRDYGWQIIYTGEGGRDEKKRQIQDQSWSNDSNSSLEMSVINGLPVRVIRKHLKGSKWGPPTPGYRYDGLYKAIRVRNIIGEAGYKMCQVLLERLPGQEHLPWTTSEPDYTKVNRDGDGWVLAIAEADKVPSKPTQIQTSLRVDETRSAEPPQASPIQSDSTSTLPESMTQSQIARGKSKLPPISFHKNKN</sequence>
<proteinExistence type="predicted"/>
<evidence type="ECO:0000256" key="3">
    <source>
        <dbReference type="SAM" id="MobiDB-lite"/>
    </source>
</evidence>
<dbReference type="AlphaFoldDB" id="V2Y5H6"/>
<organism evidence="5 6">
    <name type="scientific">Moniliophthora roreri (strain MCA 2997)</name>
    <name type="common">Cocoa frosty pod rot fungus</name>
    <name type="synonym">Crinipellis roreri</name>
    <dbReference type="NCBI Taxonomy" id="1381753"/>
    <lineage>
        <taxon>Eukaryota</taxon>
        <taxon>Fungi</taxon>
        <taxon>Dikarya</taxon>
        <taxon>Basidiomycota</taxon>
        <taxon>Agaricomycotina</taxon>
        <taxon>Agaricomycetes</taxon>
        <taxon>Agaricomycetidae</taxon>
        <taxon>Agaricales</taxon>
        <taxon>Marasmiineae</taxon>
        <taxon>Marasmiaceae</taxon>
        <taxon>Moniliophthora</taxon>
    </lineage>
</organism>
<comment type="subcellular location">
    <subcellularLocation>
        <location evidence="2">Nucleus</location>
    </subcellularLocation>
</comment>
<dbReference type="SUPFAM" id="SSF88697">
    <property type="entry name" value="PUA domain-like"/>
    <property type="match status" value="1"/>
</dbReference>
<evidence type="ECO:0000313" key="5">
    <source>
        <dbReference type="EMBL" id="ESK86914.1"/>
    </source>
</evidence>
<evidence type="ECO:0000256" key="2">
    <source>
        <dbReference type="PROSITE-ProRule" id="PRU00358"/>
    </source>
</evidence>
<dbReference type="KEGG" id="mrr:Moror_3400"/>
<dbReference type="InterPro" id="IPR036987">
    <property type="entry name" value="SRA-YDG_sf"/>
</dbReference>
<comment type="caution">
    <text evidence="5">The sequence shown here is derived from an EMBL/GenBank/DDBJ whole genome shotgun (WGS) entry which is preliminary data.</text>
</comment>
<dbReference type="SMART" id="SM00466">
    <property type="entry name" value="SRA"/>
    <property type="match status" value="1"/>
</dbReference>
<reference evidence="5 6" key="1">
    <citation type="journal article" date="2014" name="BMC Genomics">
        <title>Genome and secretome analysis of the hemibiotrophic fungal pathogen, Moniliophthora roreri, which causes frosty pod rot disease of cacao: mechanisms of the biotrophic and necrotrophic phases.</title>
        <authorList>
            <person name="Meinhardt L.W."/>
            <person name="Costa G.G.L."/>
            <person name="Thomazella D.P.T."/>
            <person name="Teixeira P.J.P.L."/>
            <person name="Carazzolle M.F."/>
            <person name="Schuster S.C."/>
            <person name="Carlson J.E."/>
            <person name="Guiltinan M.J."/>
            <person name="Mieczkowski P."/>
            <person name="Farmer A."/>
            <person name="Ramaraj T."/>
            <person name="Crozier J."/>
            <person name="Davis R.E."/>
            <person name="Shao J."/>
            <person name="Melnick R.L."/>
            <person name="Pereira G.A.G."/>
            <person name="Bailey B.A."/>
        </authorList>
    </citation>
    <scope>NUCLEOTIDE SEQUENCE [LARGE SCALE GENOMIC DNA]</scope>
    <source>
        <strain evidence="5 6">MCA 2997</strain>
    </source>
</reference>
<feature type="region of interest" description="Disordered" evidence="3">
    <location>
        <begin position="191"/>
        <end position="251"/>
    </location>
</feature>
<dbReference type="InterPro" id="IPR003105">
    <property type="entry name" value="SRA_YDG"/>
</dbReference>
<dbReference type="GO" id="GO:0016567">
    <property type="term" value="P:protein ubiquitination"/>
    <property type="evidence" value="ECO:0007669"/>
    <property type="project" value="TreeGrafter"/>
</dbReference>
<evidence type="ECO:0000256" key="1">
    <source>
        <dbReference type="ARBA" id="ARBA00023242"/>
    </source>
</evidence>